<dbReference type="OrthoDB" id="6364780at2759"/>
<feature type="transmembrane region" description="Helical" evidence="5">
    <location>
        <begin position="93"/>
        <end position="113"/>
    </location>
</feature>
<keyword evidence="2 5" id="KW-0812">Transmembrane</keyword>
<dbReference type="AlphaFoldDB" id="A0A8S1B470"/>
<evidence type="ECO:0000259" key="6">
    <source>
        <dbReference type="Pfam" id="PF23727"/>
    </source>
</evidence>
<dbReference type="PANTHER" id="PTHR21419">
    <property type="match status" value="1"/>
</dbReference>
<evidence type="ECO:0000256" key="1">
    <source>
        <dbReference type="ARBA" id="ARBA00004167"/>
    </source>
</evidence>
<accession>A0A8S1B470</accession>
<name>A0A8S1B470_ARCPL</name>
<evidence type="ECO:0000256" key="4">
    <source>
        <dbReference type="ARBA" id="ARBA00023136"/>
    </source>
</evidence>
<keyword evidence="3 5" id="KW-1133">Transmembrane helix</keyword>
<sequence>MSANGNGGDYAPLKQILSDSESEDEHKVENAHIKGADSCNNLDFNSGLQSSKNYSISDMDEFNTNVNTVESTMDNVSFLQSDMSNKMSFSRRCAFIVSILVCVFTVVIFLWGIPCSEIGSCTSEFFDRTMSWEHPYNEMELSGTVQVVDGAIPNIKNLIFIYRGNHMRQQTERSYDNINGVILIVGNTGKVGWFTKESRIPTDINCHLIDVNRDKQKDCIVSGTDGLLAALDSVSGTYYWHIHKQGKVFNIALIDFPVLIKDMNDDKVSELLSVATVYPSTNHNTLIIVSGATGNIMAEPIPIEDCTSVEQLSVSDTITYICRNDITKAVRSISYSVLKKLLKREQPIPRIQSPPTPKKLNISMKKNAERTRETFVNGRGKLEVVNVGECPKTCRVYLTLMLEKNGTTNVTWEYTGYNIYAMRPSSFAFANSIRGPKNINDMFYRSNIDVASISAFIKYPNFTVHDISERIVLVVFDKQMSYSINISQTDMVQICVRGPIESQTPVPQCQPDLDYQEKSMTIADLDGDSSHEVISYYSTFVAPEQYSPKNPSLDNWKLTSLVRVIRLESQLPNLFINV</sequence>
<evidence type="ECO:0000256" key="2">
    <source>
        <dbReference type="ARBA" id="ARBA00022692"/>
    </source>
</evidence>
<keyword evidence="8" id="KW-1185">Reference proteome</keyword>
<dbReference type="InterPro" id="IPR055409">
    <property type="entry name" value="Beta-prop_FAM234A_B"/>
</dbReference>
<evidence type="ECO:0000313" key="8">
    <source>
        <dbReference type="Proteomes" id="UP000494106"/>
    </source>
</evidence>
<evidence type="ECO:0000256" key="5">
    <source>
        <dbReference type="SAM" id="Phobius"/>
    </source>
</evidence>
<protein>
    <recommendedName>
        <fullName evidence="6">FAM234A/B beta-propeller domain-containing protein</fullName>
    </recommendedName>
</protein>
<keyword evidence="4 5" id="KW-0472">Membrane</keyword>
<evidence type="ECO:0000256" key="3">
    <source>
        <dbReference type="ARBA" id="ARBA00022989"/>
    </source>
</evidence>
<dbReference type="GO" id="GO:0016020">
    <property type="term" value="C:membrane"/>
    <property type="evidence" value="ECO:0007669"/>
    <property type="project" value="UniProtKB-SubCell"/>
</dbReference>
<dbReference type="InterPro" id="IPR045232">
    <property type="entry name" value="FAM234"/>
</dbReference>
<proteinExistence type="predicted"/>
<organism evidence="7 8">
    <name type="scientific">Arctia plantaginis</name>
    <name type="common">Wood tiger moth</name>
    <name type="synonym">Phalaena plantaginis</name>
    <dbReference type="NCBI Taxonomy" id="874455"/>
    <lineage>
        <taxon>Eukaryota</taxon>
        <taxon>Metazoa</taxon>
        <taxon>Ecdysozoa</taxon>
        <taxon>Arthropoda</taxon>
        <taxon>Hexapoda</taxon>
        <taxon>Insecta</taxon>
        <taxon>Pterygota</taxon>
        <taxon>Neoptera</taxon>
        <taxon>Endopterygota</taxon>
        <taxon>Lepidoptera</taxon>
        <taxon>Glossata</taxon>
        <taxon>Ditrysia</taxon>
        <taxon>Noctuoidea</taxon>
        <taxon>Erebidae</taxon>
        <taxon>Arctiinae</taxon>
        <taxon>Arctia</taxon>
    </lineage>
</organism>
<gene>
    <name evidence="7" type="ORF">APLA_LOCUS14248</name>
</gene>
<comment type="subcellular location">
    <subcellularLocation>
        <location evidence="1">Membrane</location>
        <topology evidence="1">Single-pass membrane protein</topology>
    </subcellularLocation>
</comment>
<dbReference type="Proteomes" id="UP000494106">
    <property type="component" value="Unassembled WGS sequence"/>
</dbReference>
<reference evidence="7 8" key="1">
    <citation type="submission" date="2020-04" db="EMBL/GenBank/DDBJ databases">
        <authorList>
            <person name="Wallbank WR R."/>
            <person name="Pardo Diaz C."/>
            <person name="Kozak K."/>
            <person name="Martin S."/>
            <person name="Jiggins C."/>
            <person name="Moest M."/>
            <person name="Warren A I."/>
            <person name="Byers J.R.P. K."/>
            <person name="Montejo-Kovacevich G."/>
            <person name="Yen C E."/>
        </authorList>
    </citation>
    <scope>NUCLEOTIDE SEQUENCE [LARGE SCALE GENOMIC DNA]</scope>
</reference>
<dbReference type="PANTHER" id="PTHR21419:SF29">
    <property type="entry name" value="LD24894P"/>
    <property type="match status" value="1"/>
</dbReference>
<evidence type="ECO:0000313" key="7">
    <source>
        <dbReference type="EMBL" id="CAB3253703.1"/>
    </source>
</evidence>
<feature type="domain" description="FAM234A/B beta-propeller" evidence="6">
    <location>
        <begin position="154"/>
        <end position="303"/>
    </location>
</feature>
<dbReference type="EMBL" id="CADEBC010000561">
    <property type="protein sequence ID" value="CAB3253703.1"/>
    <property type="molecule type" value="Genomic_DNA"/>
</dbReference>
<comment type="caution">
    <text evidence="7">The sequence shown here is derived from an EMBL/GenBank/DDBJ whole genome shotgun (WGS) entry which is preliminary data.</text>
</comment>
<dbReference type="Pfam" id="PF23727">
    <property type="entry name" value="Beta-prop_FAM234A_B"/>
    <property type="match status" value="1"/>
</dbReference>